<comment type="similarity">
    <text evidence="4 22">Belongs to the acyl-CoA dehydrogenase family.</text>
</comment>
<evidence type="ECO:0000256" key="22">
    <source>
        <dbReference type="RuleBase" id="RU362125"/>
    </source>
</evidence>
<evidence type="ECO:0000256" key="19">
    <source>
        <dbReference type="PIRSR" id="PIRSR634183-1"/>
    </source>
</evidence>
<feature type="binding site" evidence="21">
    <location>
        <begin position="451"/>
        <end position="453"/>
    </location>
    <ligand>
        <name>FAD</name>
        <dbReference type="ChEBI" id="CHEBI:57692"/>
    </ligand>
</feature>
<comment type="catalytic activity">
    <reaction evidence="17">
        <text>hexanoyl-CoA + oxidized [electron-transfer flavoprotein] + H(+) = (2E)-hexenoyl-CoA + reduced [electron-transfer flavoprotein]</text>
        <dbReference type="Rhea" id="RHEA:43464"/>
        <dbReference type="Rhea" id="RHEA-COMP:10685"/>
        <dbReference type="Rhea" id="RHEA-COMP:10686"/>
        <dbReference type="ChEBI" id="CHEBI:15378"/>
        <dbReference type="ChEBI" id="CHEBI:57692"/>
        <dbReference type="ChEBI" id="CHEBI:58307"/>
        <dbReference type="ChEBI" id="CHEBI:62077"/>
        <dbReference type="ChEBI" id="CHEBI:62620"/>
    </reaction>
</comment>
<dbReference type="PANTHER" id="PTHR43884">
    <property type="entry name" value="ACYL-COA DEHYDROGENASE"/>
    <property type="match status" value="1"/>
</dbReference>
<keyword evidence="9 21" id="KW-0274">FAD</keyword>
<evidence type="ECO:0000256" key="1">
    <source>
        <dbReference type="ARBA" id="ARBA00001974"/>
    </source>
</evidence>
<name>A0A914GU53_GLORO</name>
<evidence type="ECO:0000256" key="9">
    <source>
        <dbReference type="ARBA" id="ARBA00022827"/>
    </source>
</evidence>
<evidence type="ECO:0000256" key="17">
    <source>
        <dbReference type="ARBA" id="ARBA00048375"/>
    </source>
</evidence>
<dbReference type="SUPFAM" id="SSF56645">
    <property type="entry name" value="Acyl-CoA dehydrogenase NM domain-like"/>
    <property type="match status" value="1"/>
</dbReference>
<evidence type="ECO:0000256" key="10">
    <source>
        <dbReference type="ARBA" id="ARBA00022946"/>
    </source>
</evidence>
<evidence type="ECO:0000256" key="16">
    <source>
        <dbReference type="ARBA" id="ARBA00048345"/>
    </source>
</evidence>
<feature type="compositionally biased region" description="Low complexity" evidence="23">
    <location>
        <begin position="1"/>
        <end position="15"/>
    </location>
</feature>
<dbReference type="InterPro" id="IPR036250">
    <property type="entry name" value="AcylCo_DH-like_C"/>
</dbReference>
<dbReference type="GO" id="GO:0008470">
    <property type="term" value="F:3-methylbutanoyl-CoA dehydrogenase activity"/>
    <property type="evidence" value="ECO:0007669"/>
    <property type="project" value="UniProtKB-EC"/>
</dbReference>
<dbReference type="PROSITE" id="PS00073">
    <property type="entry name" value="ACYL_COA_DH_2"/>
    <property type="match status" value="1"/>
</dbReference>
<dbReference type="Pfam" id="PF00441">
    <property type="entry name" value="Acyl-CoA_dh_1"/>
    <property type="match status" value="1"/>
</dbReference>
<dbReference type="PANTHER" id="PTHR43884:SF12">
    <property type="entry name" value="ISOVALERYL-COA DEHYDROGENASE, MITOCHONDRIAL-RELATED"/>
    <property type="match status" value="1"/>
</dbReference>
<keyword evidence="12" id="KW-0496">Mitochondrion</keyword>
<feature type="compositionally biased region" description="Low complexity" evidence="23">
    <location>
        <begin position="45"/>
        <end position="55"/>
    </location>
</feature>
<proteinExistence type="inferred from homology"/>
<dbReference type="WBParaSite" id="Gr19_v10_g11229.t1">
    <property type="protein sequence ID" value="Gr19_v10_g11229.t1"/>
    <property type="gene ID" value="Gr19_v10_g11229"/>
</dbReference>
<dbReference type="InterPro" id="IPR009075">
    <property type="entry name" value="AcylCo_DH/oxidase_C"/>
</dbReference>
<keyword evidence="27" id="KW-1185">Reference proteome</keyword>
<dbReference type="Gene3D" id="1.10.540.10">
    <property type="entry name" value="Acyl-CoA dehydrogenase/oxidase, N-terminal domain"/>
    <property type="match status" value="1"/>
</dbReference>
<dbReference type="Gene3D" id="2.40.110.10">
    <property type="entry name" value="Butyryl-CoA Dehydrogenase, subunit A, domain 2"/>
    <property type="match status" value="1"/>
</dbReference>
<dbReference type="CDD" id="cd01156">
    <property type="entry name" value="IVD"/>
    <property type="match status" value="1"/>
</dbReference>
<feature type="domain" description="Acyl-CoA oxidase/dehydrogenase middle" evidence="25">
    <location>
        <begin position="205"/>
        <end position="302"/>
    </location>
</feature>
<dbReference type="GO" id="GO:0006552">
    <property type="term" value="P:L-leucine catabolic process"/>
    <property type="evidence" value="ECO:0007669"/>
    <property type="project" value="TreeGrafter"/>
</dbReference>
<feature type="region of interest" description="Disordered" evidence="23">
    <location>
        <begin position="45"/>
        <end position="65"/>
    </location>
</feature>
<reference evidence="28" key="1">
    <citation type="submission" date="2022-11" db="UniProtKB">
        <authorList>
            <consortium name="WormBaseParasite"/>
        </authorList>
    </citation>
    <scope>IDENTIFICATION</scope>
</reference>
<evidence type="ECO:0000256" key="13">
    <source>
        <dbReference type="ARBA" id="ARBA00031895"/>
    </source>
</evidence>
<evidence type="ECO:0000256" key="7">
    <source>
        <dbReference type="ARBA" id="ARBA00018258"/>
    </source>
</evidence>
<evidence type="ECO:0000256" key="2">
    <source>
        <dbReference type="ARBA" id="ARBA00004173"/>
    </source>
</evidence>
<comment type="catalytic activity">
    <reaction evidence="16">
        <text>pentanoyl-CoA + oxidized [electron-transfer flavoprotein] + H(+) = (2E)-pentenoyl-CoA + reduced [electron-transfer flavoprotein]</text>
        <dbReference type="Rhea" id="RHEA:43456"/>
        <dbReference type="Rhea" id="RHEA-COMP:10685"/>
        <dbReference type="Rhea" id="RHEA-COMP:10686"/>
        <dbReference type="ChEBI" id="CHEBI:15378"/>
        <dbReference type="ChEBI" id="CHEBI:57389"/>
        <dbReference type="ChEBI" id="CHEBI:57692"/>
        <dbReference type="ChEBI" id="CHEBI:58307"/>
        <dbReference type="ChEBI" id="CHEBI:86160"/>
    </reaction>
</comment>
<feature type="binding site" evidence="21">
    <location>
        <position position="353"/>
    </location>
    <ligand>
        <name>FAD</name>
        <dbReference type="ChEBI" id="CHEBI:57692"/>
    </ligand>
</feature>
<dbReference type="GO" id="GO:0005739">
    <property type="term" value="C:mitochondrion"/>
    <property type="evidence" value="ECO:0007669"/>
    <property type="project" value="UniProtKB-SubCell"/>
</dbReference>
<evidence type="ECO:0000256" key="5">
    <source>
        <dbReference type="ARBA" id="ARBA00012044"/>
    </source>
</evidence>
<evidence type="ECO:0000256" key="12">
    <source>
        <dbReference type="ARBA" id="ARBA00023128"/>
    </source>
</evidence>
<feature type="compositionally biased region" description="Pro residues" evidence="23">
    <location>
        <begin position="56"/>
        <end position="65"/>
    </location>
</feature>
<evidence type="ECO:0000313" key="27">
    <source>
        <dbReference type="Proteomes" id="UP000887572"/>
    </source>
</evidence>
<feature type="binding site" evidence="21">
    <location>
        <begin position="241"/>
        <end position="243"/>
    </location>
    <ligand>
        <name>FAD</name>
        <dbReference type="ChEBI" id="CHEBI:57692"/>
    </ligand>
</feature>
<dbReference type="SUPFAM" id="SSF47203">
    <property type="entry name" value="Acyl-CoA dehydrogenase C-terminal domain-like"/>
    <property type="match status" value="1"/>
</dbReference>
<dbReference type="Pfam" id="PF02770">
    <property type="entry name" value="Acyl-CoA_dh_M"/>
    <property type="match status" value="1"/>
</dbReference>
<keyword evidence="11 22" id="KW-0560">Oxidoreductase</keyword>
<dbReference type="PROSITE" id="PS00072">
    <property type="entry name" value="ACYL_COA_DH_1"/>
    <property type="match status" value="1"/>
</dbReference>
<evidence type="ECO:0000256" key="18">
    <source>
        <dbReference type="ARBA" id="ARBA00052875"/>
    </source>
</evidence>
<dbReference type="FunFam" id="2.40.110.10:FF:000004">
    <property type="entry name" value="Isovaleryl-CoA dehydrogenase, mitochondrial"/>
    <property type="match status" value="1"/>
</dbReference>
<dbReference type="EC" id="1.3.8.1" evidence="6"/>
<comment type="pathway">
    <text evidence="3">Amino-acid degradation; L-leucine degradation; (S)-3-hydroxy-3-methylglutaryl-CoA from 3-isovaleryl-CoA: step 1/3.</text>
</comment>
<protein>
    <recommendedName>
        <fullName evidence="7">Isovaleryl-CoA dehydrogenase, mitochondrial</fullName>
        <ecNumber evidence="6">1.3.8.1</ecNumber>
        <ecNumber evidence="5">1.3.8.4</ecNumber>
    </recommendedName>
    <alternativeName>
        <fullName evidence="13">Butyryl-CoA dehydrogenase</fullName>
    </alternativeName>
</protein>
<dbReference type="FunFam" id="1.10.540.10:FF:000007">
    <property type="entry name" value="Isovaleryl-CoA dehydrogenase, mitochondrial"/>
    <property type="match status" value="1"/>
</dbReference>
<evidence type="ECO:0000256" key="15">
    <source>
        <dbReference type="ARBA" id="ARBA00047736"/>
    </source>
</evidence>
<dbReference type="InterPro" id="IPR037069">
    <property type="entry name" value="AcylCoA_DH/ox_N_sf"/>
</dbReference>
<evidence type="ECO:0000259" key="24">
    <source>
        <dbReference type="Pfam" id="PF00441"/>
    </source>
</evidence>
<feature type="binding site" evidence="21">
    <location>
        <begin position="422"/>
        <end position="426"/>
    </location>
    <ligand>
        <name>FAD</name>
        <dbReference type="ChEBI" id="CHEBI:57692"/>
    </ligand>
</feature>
<evidence type="ECO:0000259" key="26">
    <source>
        <dbReference type="Pfam" id="PF02771"/>
    </source>
</evidence>
<dbReference type="FunFam" id="1.20.140.10:FF:000003">
    <property type="entry name" value="isovaleryl-CoA dehydrogenase, mitochondrial"/>
    <property type="match status" value="1"/>
</dbReference>
<dbReference type="Pfam" id="PF02771">
    <property type="entry name" value="Acyl-CoA_dh_N"/>
    <property type="match status" value="1"/>
</dbReference>
<feature type="binding site" evidence="20">
    <location>
        <position position="215"/>
    </location>
    <ligand>
        <name>substrate</name>
    </ligand>
</feature>
<accession>A0A914GU53</accession>
<dbReference type="EC" id="1.3.8.4" evidence="5"/>
<dbReference type="InterPro" id="IPR046373">
    <property type="entry name" value="Acyl-CoA_Oxase/DH_mid-dom_sf"/>
</dbReference>
<evidence type="ECO:0000256" key="8">
    <source>
        <dbReference type="ARBA" id="ARBA00022630"/>
    </source>
</evidence>
<organism evidence="27 28">
    <name type="scientific">Globodera rostochiensis</name>
    <name type="common">Golden nematode worm</name>
    <name type="synonym">Heterodera rostochiensis</name>
    <dbReference type="NCBI Taxonomy" id="31243"/>
    <lineage>
        <taxon>Eukaryota</taxon>
        <taxon>Metazoa</taxon>
        <taxon>Ecdysozoa</taxon>
        <taxon>Nematoda</taxon>
        <taxon>Chromadorea</taxon>
        <taxon>Rhabditida</taxon>
        <taxon>Tylenchina</taxon>
        <taxon>Tylenchomorpha</taxon>
        <taxon>Tylenchoidea</taxon>
        <taxon>Heteroderidae</taxon>
        <taxon>Heteroderinae</taxon>
        <taxon>Globodera</taxon>
    </lineage>
</organism>
<keyword evidence="10" id="KW-0809">Transit peptide</keyword>
<feature type="binding site" evidence="21">
    <location>
        <begin position="206"/>
        <end position="215"/>
    </location>
    <ligand>
        <name>FAD</name>
        <dbReference type="ChEBI" id="CHEBI:57692"/>
    </ligand>
</feature>
<feature type="active site" description="Proton acceptor" evidence="19">
    <location>
        <position position="327"/>
    </location>
</feature>
<feature type="domain" description="Acyl-CoA dehydrogenase/oxidase N-terminal" evidence="26">
    <location>
        <begin position="88"/>
        <end position="201"/>
    </location>
</feature>
<evidence type="ECO:0000256" key="14">
    <source>
        <dbReference type="ARBA" id="ARBA00045583"/>
    </source>
</evidence>
<dbReference type="Gene3D" id="1.20.140.10">
    <property type="entry name" value="Butyryl-CoA Dehydrogenase, subunit A, domain 3"/>
    <property type="match status" value="1"/>
</dbReference>
<evidence type="ECO:0000256" key="23">
    <source>
        <dbReference type="SAM" id="MobiDB-lite"/>
    </source>
</evidence>
<sequence>MISSSSLMKLNTSSLGDRPSYSPPLPHSAAMRSLPLHLSAPRRSLSSVLPSTSSPRSPPSPSPCPPFLLRASLSTHYPIDDQMFGLDEEQRQLRRTVFRLAQRELAPFASEIDRLNEFPRLRDFWRLLGQNGLLGVTAPSEYGGSDRTYFDHCIVMEELSRASGAIALSYGAHSNLCVNQIRRHGTPAQKAKYLPKLCSGEAIGALAMSETSAGSDVVSMKLSAHKTGDGRHFVLNGSKFWITNGPDADVLVVYAKTSPAKHQHGITAFIVEKDFPGFSRAQKLDKLGMRGSNTCELVFDNCEVPAENILGEEDRGVYVLMSGLDSERLVLAAGPLGLMQAACDVAFEYAHSRIAFSSPIGTFQLMQGKLADMYVRLSASRAYLYTIARNADSDELLGAKDSAGVILFLAENATQMALDAIQVLGGNGYINDYPTGRLLRDAKLYEIGAGTSEVRRLVIGRALNKEYIIK</sequence>
<evidence type="ECO:0000256" key="11">
    <source>
        <dbReference type="ARBA" id="ARBA00023002"/>
    </source>
</evidence>
<feature type="binding site" evidence="20">
    <location>
        <position position="318"/>
    </location>
    <ligand>
        <name>substrate</name>
    </ligand>
</feature>
<evidence type="ECO:0000313" key="28">
    <source>
        <dbReference type="WBParaSite" id="Gr19_v10_g11229.t1"/>
    </source>
</evidence>
<dbReference type="InterPro" id="IPR034183">
    <property type="entry name" value="IVD"/>
</dbReference>
<feature type="binding site" evidence="20">
    <location>
        <begin position="449"/>
        <end position="450"/>
    </location>
    <ligand>
        <name>substrate</name>
    </ligand>
</feature>
<keyword evidence="8 22" id="KW-0285">Flavoprotein</keyword>
<evidence type="ECO:0000259" key="25">
    <source>
        <dbReference type="Pfam" id="PF02770"/>
    </source>
</evidence>
<feature type="binding site" evidence="20">
    <location>
        <begin position="325"/>
        <end position="328"/>
    </location>
    <ligand>
        <name>substrate</name>
    </ligand>
</feature>
<dbReference type="InterPro" id="IPR009100">
    <property type="entry name" value="AcylCoA_DH/oxidase_NM_dom_sf"/>
</dbReference>
<feature type="binding site" evidence="21">
    <location>
        <position position="364"/>
    </location>
    <ligand>
        <name>FAD</name>
        <dbReference type="ChEBI" id="CHEBI:57692"/>
    </ligand>
</feature>
<evidence type="ECO:0000256" key="6">
    <source>
        <dbReference type="ARBA" id="ARBA00012046"/>
    </source>
</evidence>
<evidence type="ECO:0000256" key="3">
    <source>
        <dbReference type="ARBA" id="ARBA00004898"/>
    </source>
</evidence>
<comment type="function">
    <text evidence="14">Catalyzes the conversion of isovaleryl-CoA/3-methylbutanoyl-CoA to 3-methylbut-2-enoyl-CoA as an intermediate step in the leucine (Leu) catabolic pathway. To a lesser extent, is also able to catalyze the oxidation of other saturated short-chain acyl-CoA thioesters as pentanoyl-CoA, hexenoyl-CoA and butenoyl-CoA.</text>
</comment>
<feature type="region of interest" description="Disordered" evidence="23">
    <location>
        <begin position="1"/>
        <end position="28"/>
    </location>
</feature>
<feature type="domain" description="Acyl-CoA dehydrogenase/oxidase C-terminal" evidence="24">
    <location>
        <begin position="314"/>
        <end position="463"/>
    </location>
</feature>
<comment type="subcellular location">
    <subcellularLocation>
        <location evidence="2">Mitochondrion</location>
    </subcellularLocation>
</comment>
<evidence type="ECO:0000256" key="21">
    <source>
        <dbReference type="PIRSR" id="PIRSR634183-3"/>
    </source>
</evidence>
<dbReference type="InterPro" id="IPR006091">
    <property type="entry name" value="Acyl-CoA_Oxase/DH_mid-dom"/>
</dbReference>
<evidence type="ECO:0000256" key="20">
    <source>
        <dbReference type="PIRSR" id="PIRSR634183-2"/>
    </source>
</evidence>
<comment type="catalytic activity">
    <reaction evidence="15">
        <text>butanoyl-CoA + oxidized [electron-transfer flavoprotein] + H(+) = (2E)-butenoyl-CoA + reduced [electron-transfer flavoprotein]</text>
        <dbReference type="Rhea" id="RHEA:24004"/>
        <dbReference type="Rhea" id="RHEA-COMP:10685"/>
        <dbReference type="Rhea" id="RHEA-COMP:10686"/>
        <dbReference type="ChEBI" id="CHEBI:15378"/>
        <dbReference type="ChEBI" id="CHEBI:57332"/>
        <dbReference type="ChEBI" id="CHEBI:57371"/>
        <dbReference type="ChEBI" id="CHEBI:57692"/>
        <dbReference type="ChEBI" id="CHEBI:58307"/>
        <dbReference type="EC" id="1.3.8.1"/>
    </reaction>
</comment>
<dbReference type="GO" id="GO:0050660">
    <property type="term" value="F:flavin adenine dinucleotide binding"/>
    <property type="evidence" value="ECO:0007669"/>
    <property type="project" value="InterPro"/>
</dbReference>
<dbReference type="InterPro" id="IPR006089">
    <property type="entry name" value="Acyl-CoA_DH_CS"/>
</dbReference>
<comment type="catalytic activity">
    <reaction evidence="18">
        <text>3-methylbutanoyl-CoA + oxidized [electron-transfer flavoprotein] + H(+) = 3-methylbut-2-enoyl-CoA + reduced [electron-transfer flavoprotein]</text>
        <dbReference type="Rhea" id="RHEA:12276"/>
        <dbReference type="Rhea" id="RHEA-COMP:10685"/>
        <dbReference type="Rhea" id="RHEA-COMP:10686"/>
        <dbReference type="ChEBI" id="CHEBI:15378"/>
        <dbReference type="ChEBI" id="CHEBI:57344"/>
        <dbReference type="ChEBI" id="CHEBI:57345"/>
        <dbReference type="ChEBI" id="CHEBI:57692"/>
        <dbReference type="ChEBI" id="CHEBI:58307"/>
        <dbReference type="EC" id="1.3.8.4"/>
    </reaction>
</comment>
<dbReference type="AlphaFoldDB" id="A0A914GU53"/>
<dbReference type="Proteomes" id="UP000887572">
    <property type="component" value="Unplaced"/>
</dbReference>
<dbReference type="InterPro" id="IPR013786">
    <property type="entry name" value="AcylCoA_DH/ox_N"/>
</dbReference>
<evidence type="ECO:0000256" key="4">
    <source>
        <dbReference type="ARBA" id="ARBA00009347"/>
    </source>
</evidence>
<comment type="cofactor">
    <cofactor evidence="1 21 22">
        <name>FAD</name>
        <dbReference type="ChEBI" id="CHEBI:57692"/>
    </cofactor>
</comment>